<accession>A0A7K1Y8Z6</accession>
<gene>
    <name evidence="2" type="ORF">GS399_07630</name>
</gene>
<name>A0A7K1Y8Z6_9SPHI</name>
<reference evidence="2 3" key="1">
    <citation type="submission" date="2019-11" db="EMBL/GenBank/DDBJ databases">
        <title>Pedobacter sp. HMF7647 Genome sequencing and assembly.</title>
        <authorList>
            <person name="Kang H."/>
            <person name="Kim H."/>
            <person name="Joh K."/>
        </authorList>
    </citation>
    <scope>NUCLEOTIDE SEQUENCE [LARGE SCALE GENOMIC DNA]</scope>
    <source>
        <strain evidence="2 3">HMF7647</strain>
    </source>
</reference>
<dbReference type="EMBL" id="WVHT01000003">
    <property type="protein sequence ID" value="MXV50841.1"/>
    <property type="molecule type" value="Genomic_DNA"/>
</dbReference>
<keyword evidence="1" id="KW-0472">Membrane</keyword>
<dbReference type="AlphaFoldDB" id="A0A7K1Y8Z6"/>
<evidence type="ECO:0000313" key="3">
    <source>
        <dbReference type="Proteomes" id="UP000466586"/>
    </source>
</evidence>
<sequence>MDLNDLDNDWANDAPRLIAIGNKNPFNVPDKYFKESFAQIQRHKKILELSQAGEAFEIPADYFEGLTENINSRILLEQNLAQPGLAVPENYFEDLSSRIIAKTKPAKIRRINPLRSWISYAAAAAVLVAVTTGILINKEHNTLHYKLSDVPDQEIINYLELHADAGDTQEIIDNLGRVPAIGKDVPDNTLQQDIDSTL</sequence>
<keyword evidence="1" id="KW-0812">Transmembrane</keyword>
<comment type="caution">
    <text evidence="2">The sequence shown here is derived from an EMBL/GenBank/DDBJ whole genome shotgun (WGS) entry which is preliminary data.</text>
</comment>
<keyword evidence="1" id="KW-1133">Transmembrane helix</keyword>
<protein>
    <submittedName>
        <fullName evidence="2">Uncharacterized protein</fullName>
    </submittedName>
</protein>
<evidence type="ECO:0000313" key="2">
    <source>
        <dbReference type="EMBL" id="MXV50841.1"/>
    </source>
</evidence>
<feature type="transmembrane region" description="Helical" evidence="1">
    <location>
        <begin position="117"/>
        <end position="136"/>
    </location>
</feature>
<proteinExistence type="predicted"/>
<keyword evidence="3" id="KW-1185">Reference proteome</keyword>
<evidence type="ECO:0000256" key="1">
    <source>
        <dbReference type="SAM" id="Phobius"/>
    </source>
</evidence>
<dbReference type="RefSeq" id="WP_160844029.1">
    <property type="nucleotide sequence ID" value="NZ_WVHT01000003.1"/>
</dbReference>
<dbReference type="Proteomes" id="UP000466586">
    <property type="component" value="Unassembled WGS sequence"/>
</dbReference>
<organism evidence="2 3">
    <name type="scientific">Hufsiella arboris</name>
    <dbReference type="NCBI Taxonomy" id="2695275"/>
    <lineage>
        <taxon>Bacteria</taxon>
        <taxon>Pseudomonadati</taxon>
        <taxon>Bacteroidota</taxon>
        <taxon>Sphingobacteriia</taxon>
        <taxon>Sphingobacteriales</taxon>
        <taxon>Sphingobacteriaceae</taxon>
        <taxon>Hufsiella</taxon>
    </lineage>
</organism>